<organism evidence="1 2">
    <name type="scientific">Funneliformis caledonium</name>
    <dbReference type="NCBI Taxonomy" id="1117310"/>
    <lineage>
        <taxon>Eukaryota</taxon>
        <taxon>Fungi</taxon>
        <taxon>Fungi incertae sedis</taxon>
        <taxon>Mucoromycota</taxon>
        <taxon>Glomeromycotina</taxon>
        <taxon>Glomeromycetes</taxon>
        <taxon>Glomerales</taxon>
        <taxon>Glomeraceae</taxon>
        <taxon>Funneliformis</taxon>
    </lineage>
</organism>
<dbReference type="AlphaFoldDB" id="A0A9N9AZ35"/>
<proteinExistence type="predicted"/>
<dbReference type="Proteomes" id="UP000789570">
    <property type="component" value="Unassembled WGS sequence"/>
</dbReference>
<evidence type="ECO:0000313" key="2">
    <source>
        <dbReference type="Proteomes" id="UP000789570"/>
    </source>
</evidence>
<gene>
    <name evidence="1" type="ORF">FCALED_LOCUS5939</name>
</gene>
<comment type="caution">
    <text evidence="1">The sequence shown here is derived from an EMBL/GenBank/DDBJ whole genome shotgun (WGS) entry which is preliminary data.</text>
</comment>
<keyword evidence="2" id="KW-1185">Reference proteome</keyword>
<sequence length="69" mass="7830">MVKDPSENNTDLMIRISEGEFMAQKVNTNRIPSSSYAATNKVRDEFLGCIHIIKHAIVAELNLLNSYYN</sequence>
<accession>A0A9N9AZ35</accession>
<reference evidence="1" key="1">
    <citation type="submission" date="2021-06" db="EMBL/GenBank/DDBJ databases">
        <authorList>
            <person name="Kallberg Y."/>
            <person name="Tangrot J."/>
            <person name="Rosling A."/>
        </authorList>
    </citation>
    <scope>NUCLEOTIDE SEQUENCE</scope>
    <source>
        <strain evidence="1">UK204</strain>
    </source>
</reference>
<evidence type="ECO:0000313" key="1">
    <source>
        <dbReference type="EMBL" id="CAG8547316.1"/>
    </source>
</evidence>
<dbReference type="EMBL" id="CAJVPQ010001350">
    <property type="protein sequence ID" value="CAG8547316.1"/>
    <property type="molecule type" value="Genomic_DNA"/>
</dbReference>
<name>A0A9N9AZ35_9GLOM</name>
<protein>
    <submittedName>
        <fullName evidence="1">15168_t:CDS:1</fullName>
    </submittedName>
</protein>